<reference evidence="3" key="1">
    <citation type="submission" date="2016-10" db="EMBL/GenBank/DDBJ databases">
        <authorList>
            <person name="Varghese N."/>
            <person name="Submissions S."/>
        </authorList>
    </citation>
    <scope>NUCLEOTIDE SEQUENCE [LARGE SCALE GENOMIC DNA]</scope>
    <source>
        <strain evidence="3">JCM 18416</strain>
    </source>
</reference>
<dbReference type="GeneID" id="300930759"/>
<evidence type="ECO:0000313" key="2">
    <source>
        <dbReference type="EMBL" id="SDP19347.1"/>
    </source>
</evidence>
<evidence type="ECO:0000313" key="3">
    <source>
        <dbReference type="Proteomes" id="UP000199460"/>
    </source>
</evidence>
<proteinExistence type="predicted"/>
<feature type="coiled-coil region" evidence="1">
    <location>
        <begin position="181"/>
        <end position="212"/>
    </location>
</feature>
<dbReference type="EMBL" id="FNJJ01000003">
    <property type="protein sequence ID" value="SDP19347.1"/>
    <property type="molecule type" value="Genomic_DNA"/>
</dbReference>
<protein>
    <submittedName>
        <fullName evidence="2">Uncharacterized protein</fullName>
    </submittedName>
</protein>
<name>A0A1H0QPR8_9GAMM</name>
<dbReference type="OrthoDB" id="6891789at2"/>
<dbReference type="AlphaFoldDB" id="A0A1H0QPR8"/>
<sequence>MTHEREPLDHEQALLAHFRAHGSGEPSAELDARILAAASAAARETQQAEAASDKVGWAQRLHQWLFGSGRQRWSVAVAGLACVGIGVSLTWRTLERAPDTFDAVPPSVLMSPAAPAPMAAKRAAEQEAVAPMAAPQERMKSQAMARQAPSADMAEAPMASAAAIAPMAELVMQSEPREALLRLLELRRAGEQEQAQRLLEQLQADHPQLDIEAELAHLASESGEVGKDR</sequence>
<organism evidence="2 3">
    <name type="scientific">Ectopseudomonas guguanensis</name>
    <dbReference type="NCBI Taxonomy" id="1198456"/>
    <lineage>
        <taxon>Bacteria</taxon>
        <taxon>Pseudomonadati</taxon>
        <taxon>Pseudomonadota</taxon>
        <taxon>Gammaproteobacteria</taxon>
        <taxon>Pseudomonadales</taxon>
        <taxon>Pseudomonadaceae</taxon>
        <taxon>Ectopseudomonas</taxon>
    </lineage>
</organism>
<gene>
    <name evidence="2" type="ORF">SAMN05216213_10369</name>
</gene>
<evidence type="ECO:0000256" key="1">
    <source>
        <dbReference type="SAM" id="Coils"/>
    </source>
</evidence>
<dbReference type="Proteomes" id="UP000199460">
    <property type="component" value="Unassembled WGS sequence"/>
</dbReference>
<keyword evidence="1" id="KW-0175">Coiled coil</keyword>
<dbReference type="RefSeq" id="WP_090428256.1">
    <property type="nucleotide sequence ID" value="NZ_FNJJ01000003.1"/>
</dbReference>
<keyword evidence="3" id="KW-1185">Reference proteome</keyword>
<accession>A0A1H0QPR8</accession>